<protein>
    <recommendedName>
        <fullName evidence="3">Lipoprotein</fullName>
    </recommendedName>
</protein>
<accession>A0ABT0KMB5</accession>
<dbReference type="Proteomes" id="UP001202134">
    <property type="component" value="Unassembled WGS sequence"/>
</dbReference>
<dbReference type="EMBL" id="JAKIKU010000003">
    <property type="protein sequence ID" value="MCL1044987.1"/>
    <property type="molecule type" value="Genomic_DNA"/>
</dbReference>
<dbReference type="PROSITE" id="PS51257">
    <property type="entry name" value="PROKAR_LIPOPROTEIN"/>
    <property type="match status" value="1"/>
</dbReference>
<reference evidence="1 2" key="1">
    <citation type="submission" date="2022-01" db="EMBL/GenBank/DDBJ databases">
        <title>Whole genome-based taxonomy of the Shewanellaceae.</title>
        <authorList>
            <person name="Martin-Rodriguez A.J."/>
        </authorList>
    </citation>
    <scope>NUCLEOTIDE SEQUENCE [LARGE SCALE GENOMIC DNA]</scope>
    <source>
        <strain evidence="1 2">DSM 24955</strain>
    </source>
</reference>
<evidence type="ECO:0000313" key="1">
    <source>
        <dbReference type="EMBL" id="MCL1044987.1"/>
    </source>
</evidence>
<evidence type="ECO:0008006" key="3">
    <source>
        <dbReference type="Google" id="ProtNLM"/>
    </source>
</evidence>
<gene>
    <name evidence="1" type="ORF">L2737_06540</name>
</gene>
<dbReference type="RefSeq" id="WP_248955201.1">
    <property type="nucleotide sequence ID" value="NZ_JAKIKU010000003.1"/>
</dbReference>
<sequence>MKIWRLVIVTVMLAGCSATEVHLYTRYLSEADIDKVTTTLEQANYKVTTNTHAFPDTVNQSTILYSPFIKDETHLQGLIGSLSDNGWVIPNVEMLKSGNHWYSKDNVGLFLLPDGVKPKDKVTTRDLASKYQSRNCDTLVALELNEDNTYELSYSSKAVTHSEHLKGSWKMRSYPYIELTSLNRQWWFYFEIEQKIETDKISEVSIIEFKPLNQYTSFPGCSFASGVRI</sequence>
<evidence type="ECO:0000313" key="2">
    <source>
        <dbReference type="Proteomes" id="UP001202134"/>
    </source>
</evidence>
<keyword evidence="2" id="KW-1185">Reference proteome</keyword>
<organism evidence="1 2">
    <name type="scientific">Shewanella electrodiphila</name>
    <dbReference type="NCBI Taxonomy" id="934143"/>
    <lineage>
        <taxon>Bacteria</taxon>
        <taxon>Pseudomonadati</taxon>
        <taxon>Pseudomonadota</taxon>
        <taxon>Gammaproteobacteria</taxon>
        <taxon>Alteromonadales</taxon>
        <taxon>Shewanellaceae</taxon>
        <taxon>Shewanella</taxon>
    </lineage>
</organism>
<proteinExistence type="predicted"/>
<comment type="caution">
    <text evidence="1">The sequence shown here is derived from an EMBL/GenBank/DDBJ whole genome shotgun (WGS) entry which is preliminary data.</text>
</comment>
<name>A0ABT0KMB5_9GAMM</name>